<proteinExistence type="predicted"/>
<feature type="chain" id="PRO_5047007016" evidence="1">
    <location>
        <begin position="24"/>
        <end position="487"/>
    </location>
</feature>
<dbReference type="PANTHER" id="PTHR43283">
    <property type="entry name" value="BETA-LACTAMASE-RELATED"/>
    <property type="match status" value="1"/>
</dbReference>
<dbReference type="GO" id="GO:0016787">
    <property type="term" value="F:hydrolase activity"/>
    <property type="evidence" value="ECO:0007669"/>
    <property type="project" value="UniProtKB-KW"/>
</dbReference>
<gene>
    <name evidence="3" type="primary">ampC</name>
    <name evidence="3" type="ORF">GCM10010971_09470</name>
</gene>
<sequence>MNKLLQYTGLFSAGLLLATSALAADITAAQVASTPLPNPQDMFSWTTQQKVVGFSHSAQLFSTENMQRGYWISPLWPARPDQIWRANQLRYQYGSNANGTPHTGNTVDDYMKHSKATALLVLKDGNVALERYAMGITPWTLWDSKSAAKSITSTLLGMAIKDGYISSVDDPIDMYVTELHGTAYQGVPLRAMLHMASGVAWNENYLDPNSDISTLLKCVNNSGTNTPSCALNLLASRPHAIDPATGVNAVPGAVFNYSTGEAFLTGLAIQRATRLSLAQYMQRKLWQPLGMEANGNWWTWNGVSFGAGGFNATLHDYGRWGLYVMNNGRLPDGTRTLPEHWMRGATTWTMASALPYYADNGQYGYMWWFAPAYDDNQVGATNFASPIYVNIGAPLQNTDNPAGAVPVQARSPVQGQPDSVSDWTFEAQGAFGQLIAINQREHLVVVQWSVWDKPSPTCCDTTNPENSADDPYNEQATFLNALLTALH</sequence>
<organism evidence="3 4">
    <name type="scientific">Silvimonas amylolytica</name>
    <dbReference type="NCBI Taxonomy" id="449663"/>
    <lineage>
        <taxon>Bacteria</taxon>
        <taxon>Pseudomonadati</taxon>
        <taxon>Pseudomonadota</taxon>
        <taxon>Betaproteobacteria</taxon>
        <taxon>Neisseriales</taxon>
        <taxon>Chitinibacteraceae</taxon>
        <taxon>Silvimonas</taxon>
    </lineage>
</organism>
<dbReference type="EMBL" id="BMLY01000001">
    <property type="protein sequence ID" value="GGP25128.1"/>
    <property type="molecule type" value="Genomic_DNA"/>
</dbReference>
<dbReference type="RefSeq" id="WP_188689538.1">
    <property type="nucleotide sequence ID" value="NZ_BMLY01000001.1"/>
</dbReference>
<keyword evidence="3" id="KW-0378">Hydrolase</keyword>
<protein>
    <submittedName>
        <fullName evidence="3">Serine hydrolase</fullName>
    </submittedName>
</protein>
<dbReference type="InterPro" id="IPR001466">
    <property type="entry name" value="Beta-lactam-related"/>
</dbReference>
<dbReference type="PANTHER" id="PTHR43283:SF14">
    <property type="entry name" value="BLL8153 PROTEIN"/>
    <property type="match status" value="1"/>
</dbReference>
<feature type="signal peptide" evidence="1">
    <location>
        <begin position="1"/>
        <end position="23"/>
    </location>
</feature>
<dbReference type="Pfam" id="PF00144">
    <property type="entry name" value="Beta-lactamase"/>
    <property type="match status" value="1"/>
</dbReference>
<evidence type="ECO:0000313" key="4">
    <source>
        <dbReference type="Proteomes" id="UP000621859"/>
    </source>
</evidence>
<dbReference type="Proteomes" id="UP000621859">
    <property type="component" value="Unassembled WGS sequence"/>
</dbReference>
<keyword evidence="4" id="KW-1185">Reference proteome</keyword>
<name>A0ABQ2PIJ8_9NEIS</name>
<dbReference type="InterPro" id="IPR050789">
    <property type="entry name" value="Diverse_Enzym_Activities"/>
</dbReference>
<accession>A0ABQ2PIJ8</accession>
<keyword evidence="1" id="KW-0732">Signal</keyword>
<evidence type="ECO:0000256" key="1">
    <source>
        <dbReference type="SAM" id="SignalP"/>
    </source>
</evidence>
<feature type="domain" description="Beta-lactamase-related" evidence="2">
    <location>
        <begin position="106"/>
        <end position="449"/>
    </location>
</feature>
<evidence type="ECO:0000313" key="3">
    <source>
        <dbReference type="EMBL" id="GGP25128.1"/>
    </source>
</evidence>
<evidence type="ECO:0000259" key="2">
    <source>
        <dbReference type="Pfam" id="PF00144"/>
    </source>
</evidence>
<dbReference type="InterPro" id="IPR012338">
    <property type="entry name" value="Beta-lactam/transpept-like"/>
</dbReference>
<comment type="caution">
    <text evidence="3">The sequence shown here is derived from an EMBL/GenBank/DDBJ whole genome shotgun (WGS) entry which is preliminary data.</text>
</comment>
<dbReference type="SUPFAM" id="SSF56601">
    <property type="entry name" value="beta-lactamase/transpeptidase-like"/>
    <property type="match status" value="1"/>
</dbReference>
<reference evidence="4" key="1">
    <citation type="journal article" date="2019" name="Int. J. Syst. Evol. Microbiol.">
        <title>The Global Catalogue of Microorganisms (GCM) 10K type strain sequencing project: providing services to taxonomists for standard genome sequencing and annotation.</title>
        <authorList>
            <consortium name="The Broad Institute Genomics Platform"/>
            <consortium name="The Broad Institute Genome Sequencing Center for Infectious Disease"/>
            <person name="Wu L."/>
            <person name="Ma J."/>
        </authorList>
    </citation>
    <scope>NUCLEOTIDE SEQUENCE [LARGE SCALE GENOMIC DNA]</scope>
    <source>
        <strain evidence="4">CGMCC 1.8860</strain>
    </source>
</reference>
<dbReference type="Gene3D" id="3.40.710.10">
    <property type="entry name" value="DD-peptidase/beta-lactamase superfamily"/>
    <property type="match status" value="1"/>
</dbReference>